<accession>A0ABU2A7A7</accession>
<feature type="modified residue" description="4-aspartylphosphate" evidence="3">
    <location>
        <position position="59"/>
    </location>
</feature>
<dbReference type="Proteomes" id="UP001180825">
    <property type="component" value="Unassembled WGS sequence"/>
</dbReference>
<dbReference type="CDD" id="cd17535">
    <property type="entry name" value="REC_NarL-like"/>
    <property type="match status" value="1"/>
</dbReference>
<dbReference type="RefSeq" id="WP_310328385.1">
    <property type="nucleotide sequence ID" value="NZ_JAVDXV010000004.1"/>
</dbReference>
<dbReference type="Pfam" id="PF00072">
    <property type="entry name" value="Response_reg"/>
    <property type="match status" value="1"/>
</dbReference>
<dbReference type="PRINTS" id="PR00038">
    <property type="entry name" value="HTHLUXR"/>
</dbReference>
<dbReference type="InterPro" id="IPR058245">
    <property type="entry name" value="NreC/VraR/RcsB-like_REC"/>
</dbReference>
<dbReference type="EMBL" id="JAVDXV010000004">
    <property type="protein sequence ID" value="MDR7333054.1"/>
    <property type="molecule type" value="Genomic_DNA"/>
</dbReference>
<dbReference type="GO" id="GO:0003677">
    <property type="term" value="F:DNA binding"/>
    <property type="evidence" value="ECO:0007669"/>
    <property type="project" value="UniProtKB-KW"/>
</dbReference>
<feature type="domain" description="Response regulatory" evidence="5">
    <location>
        <begin position="8"/>
        <end position="124"/>
    </location>
</feature>
<dbReference type="InterPro" id="IPR000792">
    <property type="entry name" value="Tscrpt_reg_LuxR_C"/>
</dbReference>
<protein>
    <submittedName>
        <fullName evidence="6">DNA-binding NarL/FixJ family response regulator</fullName>
    </submittedName>
</protein>
<dbReference type="Pfam" id="PF00196">
    <property type="entry name" value="GerE"/>
    <property type="match status" value="1"/>
</dbReference>
<reference evidence="6 7" key="1">
    <citation type="submission" date="2023-07" db="EMBL/GenBank/DDBJ databases">
        <title>Sorghum-associated microbial communities from plants grown in Nebraska, USA.</title>
        <authorList>
            <person name="Schachtman D."/>
        </authorList>
    </citation>
    <scope>NUCLEOTIDE SEQUENCE [LARGE SCALE GENOMIC DNA]</scope>
    <source>
        <strain evidence="6 7">BE316</strain>
    </source>
</reference>
<organism evidence="6 7">
    <name type="scientific">Roseateles asaccharophilus</name>
    <dbReference type="NCBI Taxonomy" id="582607"/>
    <lineage>
        <taxon>Bacteria</taxon>
        <taxon>Pseudomonadati</taxon>
        <taxon>Pseudomonadota</taxon>
        <taxon>Betaproteobacteria</taxon>
        <taxon>Burkholderiales</taxon>
        <taxon>Sphaerotilaceae</taxon>
        <taxon>Roseateles</taxon>
    </lineage>
</organism>
<dbReference type="SUPFAM" id="SSF46894">
    <property type="entry name" value="C-terminal effector domain of the bipartite response regulators"/>
    <property type="match status" value="1"/>
</dbReference>
<proteinExistence type="predicted"/>
<dbReference type="SMART" id="SM00421">
    <property type="entry name" value="HTH_LUXR"/>
    <property type="match status" value="1"/>
</dbReference>
<dbReference type="Gene3D" id="3.40.50.2300">
    <property type="match status" value="1"/>
</dbReference>
<dbReference type="PROSITE" id="PS50043">
    <property type="entry name" value="HTH_LUXR_2"/>
    <property type="match status" value="1"/>
</dbReference>
<keyword evidence="7" id="KW-1185">Reference proteome</keyword>
<evidence type="ECO:0000259" key="5">
    <source>
        <dbReference type="PROSITE" id="PS50110"/>
    </source>
</evidence>
<dbReference type="InterPro" id="IPR039420">
    <property type="entry name" value="WalR-like"/>
</dbReference>
<dbReference type="InterPro" id="IPR016032">
    <property type="entry name" value="Sig_transdc_resp-reg_C-effctor"/>
</dbReference>
<evidence type="ECO:0000256" key="2">
    <source>
        <dbReference type="ARBA" id="ARBA00023125"/>
    </source>
</evidence>
<dbReference type="SUPFAM" id="SSF52172">
    <property type="entry name" value="CheY-like"/>
    <property type="match status" value="1"/>
</dbReference>
<evidence type="ECO:0000256" key="1">
    <source>
        <dbReference type="ARBA" id="ARBA00022553"/>
    </source>
</evidence>
<keyword evidence="1 3" id="KW-0597">Phosphoprotein</keyword>
<comment type="caution">
    <text evidence="6">The sequence shown here is derived from an EMBL/GenBank/DDBJ whole genome shotgun (WGS) entry which is preliminary data.</text>
</comment>
<keyword evidence="2 6" id="KW-0238">DNA-binding</keyword>
<dbReference type="SMART" id="SM00448">
    <property type="entry name" value="REC"/>
    <property type="match status" value="1"/>
</dbReference>
<evidence type="ECO:0000256" key="3">
    <source>
        <dbReference type="PROSITE-ProRule" id="PRU00169"/>
    </source>
</evidence>
<feature type="domain" description="HTH luxR-type" evidence="4">
    <location>
        <begin position="140"/>
        <end position="205"/>
    </location>
</feature>
<dbReference type="PANTHER" id="PTHR43214">
    <property type="entry name" value="TWO-COMPONENT RESPONSE REGULATOR"/>
    <property type="match status" value="1"/>
</dbReference>
<dbReference type="InterPro" id="IPR011006">
    <property type="entry name" value="CheY-like_superfamily"/>
</dbReference>
<evidence type="ECO:0000259" key="4">
    <source>
        <dbReference type="PROSITE" id="PS50043"/>
    </source>
</evidence>
<evidence type="ECO:0000313" key="7">
    <source>
        <dbReference type="Proteomes" id="UP001180825"/>
    </source>
</evidence>
<dbReference type="PROSITE" id="PS50110">
    <property type="entry name" value="RESPONSE_REGULATORY"/>
    <property type="match status" value="1"/>
</dbReference>
<name>A0ABU2A7A7_9BURK</name>
<dbReference type="InterPro" id="IPR001789">
    <property type="entry name" value="Sig_transdc_resp-reg_receiver"/>
</dbReference>
<sequence length="211" mass="22628">MPATAPIRVMTVDDHPLMREGIAALLAAHDGLELVGEAADGQAAVEAFAALRPDVVLMDLQMPELDGAAAIARIVAQSPDARVLVLTTYRGDAQARRAFAAGASGYLLKNAIRRELVEAIRQVHAGRRYLPAEVAAELGQYALQDELSARELDVLRRLAQGGSNRDIGAELGLSEDTVKTHMKAILSKLHAADRTQAVVIAIRRGIVDVWN</sequence>
<gene>
    <name evidence="6" type="ORF">J2X21_002188</name>
</gene>
<dbReference type="PROSITE" id="PS00622">
    <property type="entry name" value="HTH_LUXR_1"/>
    <property type="match status" value="1"/>
</dbReference>
<evidence type="ECO:0000313" key="6">
    <source>
        <dbReference type="EMBL" id="MDR7333054.1"/>
    </source>
</evidence>
<dbReference type="CDD" id="cd06170">
    <property type="entry name" value="LuxR_C_like"/>
    <property type="match status" value="1"/>
</dbReference>